<organism evidence="1 2">
    <name type="scientific">Pseudomonas rubra</name>
    <dbReference type="NCBI Taxonomy" id="2942627"/>
    <lineage>
        <taxon>Bacteria</taxon>
        <taxon>Pseudomonadati</taxon>
        <taxon>Pseudomonadota</taxon>
        <taxon>Gammaproteobacteria</taxon>
        <taxon>Pseudomonadales</taxon>
        <taxon>Pseudomonadaceae</taxon>
        <taxon>Pseudomonas</taxon>
    </lineage>
</organism>
<comment type="caution">
    <text evidence="1">The sequence shown here is derived from an EMBL/GenBank/DDBJ whole genome shotgun (WGS) entry which is preliminary data.</text>
</comment>
<sequence>MPVNEMIRIMSLGAVYGGACMPLYEATASAQAMRGSLPMNCRYPVKDGFEAFLDGHRGVSRVVQAVIYAARQQRLLSIFGAKYQAHDRRCHLAEAAWKTRISESCKPVF</sequence>
<dbReference type="EMBL" id="JAMDGZ010000072">
    <property type="protein sequence ID" value="MDD1017029.1"/>
    <property type="molecule type" value="Genomic_DNA"/>
</dbReference>
<gene>
    <name evidence="1" type="ORF">M5G17_25540</name>
</gene>
<keyword evidence="2" id="KW-1185">Reference proteome</keyword>
<proteinExistence type="predicted"/>
<name>A0ABT5PGF3_9PSED</name>
<protein>
    <submittedName>
        <fullName evidence="1">Uncharacterized protein</fullName>
    </submittedName>
</protein>
<reference evidence="1 2" key="1">
    <citation type="submission" date="2022-05" db="EMBL/GenBank/DDBJ databases">
        <title>Novel Pseudomonas spp. Isolated from a Rainbow Trout Aquaculture Facility.</title>
        <authorList>
            <person name="Testerman T."/>
            <person name="Graf J."/>
        </authorList>
    </citation>
    <scope>NUCLEOTIDE SEQUENCE [LARGE SCALE GENOMIC DNA]</scope>
    <source>
        <strain evidence="1 2">ID1025</strain>
    </source>
</reference>
<accession>A0ABT5PGF3</accession>
<dbReference type="RefSeq" id="WP_273895649.1">
    <property type="nucleotide sequence ID" value="NZ_JAMDGP010000065.1"/>
</dbReference>
<evidence type="ECO:0000313" key="1">
    <source>
        <dbReference type="EMBL" id="MDD1017029.1"/>
    </source>
</evidence>
<evidence type="ECO:0000313" key="2">
    <source>
        <dbReference type="Proteomes" id="UP001148184"/>
    </source>
</evidence>
<dbReference type="Proteomes" id="UP001148184">
    <property type="component" value="Unassembled WGS sequence"/>
</dbReference>